<organism evidence="2 3">
    <name type="scientific">Halolamina pelagica</name>
    <dbReference type="NCBI Taxonomy" id="699431"/>
    <lineage>
        <taxon>Archaea</taxon>
        <taxon>Methanobacteriati</taxon>
        <taxon>Methanobacteriota</taxon>
        <taxon>Stenosarchaea group</taxon>
        <taxon>Halobacteria</taxon>
        <taxon>Halobacteriales</taxon>
        <taxon>Haloferacaceae</taxon>
    </lineage>
</organism>
<name>A0A0P7H7D7_9EURY</name>
<dbReference type="InterPro" id="IPR016181">
    <property type="entry name" value="Acyl_CoA_acyltransferase"/>
</dbReference>
<dbReference type="EMBL" id="LGUC01000002">
    <property type="protein sequence ID" value="KPN29271.1"/>
    <property type="molecule type" value="Genomic_DNA"/>
</dbReference>
<accession>A0A0P7H7D7</accession>
<dbReference type="SUPFAM" id="SSF55729">
    <property type="entry name" value="Acyl-CoA N-acyltransferases (Nat)"/>
    <property type="match status" value="1"/>
</dbReference>
<feature type="domain" description="N-acetyltransferase" evidence="1">
    <location>
        <begin position="14"/>
        <end position="194"/>
    </location>
</feature>
<sequence length="195" mass="21568">MNCAQDVPTLPSRVELRPAKSIDRREMERLWRRRVGFEITNTLDAVFDDETAAHGFVATNVETIVGFGVVLVLTAEGARDAFSAPLADYPLGEEVAVFHAGVVDEQWEGRGIGSALMWTRLALAREQYEVDAAVGNAWLRPHRVDSSVLFEKFGFDRVETVPKFAQRTDGDRDCPDCDGECTCSGALYLWTPTAA</sequence>
<gene>
    <name evidence="2" type="ORF">SY89_03505</name>
</gene>
<keyword evidence="3" id="KW-1185">Reference proteome</keyword>
<reference evidence="3" key="1">
    <citation type="submission" date="2013-11" db="EMBL/GenBank/DDBJ databases">
        <authorList>
            <person name="Hoang H.T."/>
            <person name="Killian M.L."/>
            <person name="Madson D.M."/>
            <person name="Arruda P.H.E."/>
            <person name="Sun D."/>
            <person name="Schwartz K.J."/>
            <person name="Yoon K."/>
        </authorList>
    </citation>
    <scope>NUCLEOTIDE SEQUENCE [LARGE SCALE GENOMIC DNA]</scope>
    <source>
        <strain evidence="3">CDK2</strain>
    </source>
</reference>
<evidence type="ECO:0000313" key="2">
    <source>
        <dbReference type="EMBL" id="KPN29271.1"/>
    </source>
</evidence>
<comment type="caution">
    <text evidence="2">The sequence shown here is derived from an EMBL/GenBank/DDBJ whole genome shotgun (WGS) entry which is preliminary data.</text>
</comment>
<dbReference type="STRING" id="699431.SY89_03505"/>
<evidence type="ECO:0000259" key="1">
    <source>
        <dbReference type="PROSITE" id="PS51186"/>
    </source>
</evidence>
<evidence type="ECO:0000313" key="3">
    <source>
        <dbReference type="Proteomes" id="UP000050535"/>
    </source>
</evidence>
<dbReference type="Pfam" id="PF00583">
    <property type="entry name" value="Acetyltransf_1"/>
    <property type="match status" value="1"/>
</dbReference>
<dbReference type="Gene3D" id="3.40.630.30">
    <property type="match status" value="1"/>
</dbReference>
<dbReference type="CDD" id="cd04301">
    <property type="entry name" value="NAT_SF"/>
    <property type="match status" value="1"/>
</dbReference>
<proteinExistence type="predicted"/>
<dbReference type="Proteomes" id="UP000050535">
    <property type="component" value="Unassembled WGS sequence"/>
</dbReference>
<dbReference type="InterPro" id="IPR000182">
    <property type="entry name" value="GNAT_dom"/>
</dbReference>
<dbReference type="AlphaFoldDB" id="A0A0P7H7D7"/>
<dbReference type="PROSITE" id="PS51186">
    <property type="entry name" value="GNAT"/>
    <property type="match status" value="1"/>
</dbReference>
<protein>
    <recommendedName>
        <fullName evidence="1">N-acetyltransferase domain-containing protein</fullName>
    </recommendedName>
</protein>
<dbReference type="GO" id="GO:0016747">
    <property type="term" value="F:acyltransferase activity, transferring groups other than amino-acyl groups"/>
    <property type="evidence" value="ECO:0007669"/>
    <property type="project" value="InterPro"/>
</dbReference>